<dbReference type="SUPFAM" id="SSF53335">
    <property type="entry name" value="S-adenosyl-L-methionine-dependent methyltransferases"/>
    <property type="match status" value="1"/>
</dbReference>
<dbReference type="AlphaFoldDB" id="A0A1M6KXW6"/>
<dbReference type="Pfam" id="PF13649">
    <property type="entry name" value="Methyltransf_25"/>
    <property type="match status" value="1"/>
</dbReference>
<dbReference type="GO" id="GO:0032259">
    <property type="term" value="P:methylation"/>
    <property type="evidence" value="ECO:0007669"/>
    <property type="project" value="UniProtKB-KW"/>
</dbReference>
<keyword evidence="3" id="KW-0489">Methyltransferase</keyword>
<keyword evidence="1 3" id="KW-0808">Transferase</keyword>
<dbReference type="Gene3D" id="3.40.50.150">
    <property type="entry name" value="Vaccinia Virus protein VP39"/>
    <property type="match status" value="1"/>
</dbReference>
<dbReference type="OrthoDB" id="9791837at2"/>
<dbReference type="Gene3D" id="2.20.25.110">
    <property type="entry name" value="S-adenosyl-L-methionine-dependent methyltransferases"/>
    <property type="match status" value="1"/>
</dbReference>
<evidence type="ECO:0000259" key="2">
    <source>
        <dbReference type="Pfam" id="PF13649"/>
    </source>
</evidence>
<reference evidence="4" key="1">
    <citation type="submission" date="2016-11" db="EMBL/GenBank/DDBJ databases">
        <authorList>
            <person name="Varghese N."/>
            <person name="Submissions S."/>
        </authorList>
    </citation>
    <scope>NUCLEOTIDE SEQUENCE [LARGE SCALE GENOMIC DNA]</scope>
    <source>
        <strain evidence="4">DSM 14826</strain>
    </source>
</reference>
<sequence length="238" mass="27476">MDFYQRFSQYYDDIFPFAPQQYSFLISLVKEKDWILDIGCGTGNYIIELCKNNDIYGVGLDLDPAMIAKAVTKGEGLANLQLLVKNMLEIDELKEKFDLAYCIGNSLPHLVEKSLIKEFIQKVFGILRDNGKLVLQTVNYDNNPKSLKTIVNKEKDIKFIRNYQYSIVDGERIVDFCTILEGRDFKLTGKVQLYPIKSYQLIEILKEVGFKEIELFGSFNREEFNPNYSSSLVILAKK</sequence>
<dbReference type="GO" id="GO:0008168">
    <property type="term" value="F:methyltransferase activity"/>
    <property type="evidence" value="ECO:0007669"/>
    <property type="project" value="UniProtKB-KW"/>
</dbReference>
<accession>A0A1M6KXW6</accession>
<dbReference type="RefSeq" id="WP_072905626.1">
    <property type="nucleotide sequence ID" value="NZ_FRAI01000005.1"/>
</dbReference>
<dbReference type="InterPro" id="IPR041698">
    <property type="entry name" value="Methyltransf_25"/>
</dbReference>
<protein>
    <submittedName>
        <fullName evidence="3">Methyltransferase domain-containing protein</fullName>
    </submittedName>
</protein>
<organism evidence="3 4">
    <name type="scientific">Anaerobranca californiensis DSM 14826</name>
    <dbReference type="NCBI Taxonomy" id="1120989"/>
    <lineage>
        <taxon>Bacteria</taxon>
        <taxon>Bacillati</taxon>
        <taxon>Bacillota</taxon>
        <taxon>Clostridia</taxon>
        <taxon>Eubacteriales</taxon>
        <taxon>Proteinivoracaceae</taxon>
        <taxon>Anaerobranca</taxon>
    </lineage>
</organism>
<evidence type="ECO:0000256" key="1">
    <source>
        <dbReference type="ARBA" id="ARBA00022679"/>
    </source>
</evidence>
<keyword evidence="4" id="KW-1185">Reference proteome</keyword>
<proteinExistence type="predicted"/>
<dbReference type="STRING" id="1120989.SAMN02745227_00293"/>
<evidence type="ECO:0000313" key="3">
    <source>
        <dbReference type="EMBL" id="SHJ63787.1"/>
    </source>
</evidence>
<dbReference type="PANTHER" id="PTHR43861:SF3">
    <property type="entry name" value="PUTATIVE (AFU_ORTHOLOGUE AFUA_2G14390)-RELATED"/>
    <property type="match status" value="1"/>
</dbReference>
<dbReference type="CDD" id="cd02440">
    <property type="entry name" value="AdoMet_MTases"/>
    <property type="match status" value="1"/>
</dbReference>
<name>A0A1M6KXW6_9FIRM</name>
<dbReference type="Proteomes" id="UP000243547">
    <property type="component" value="Unassembled WGS sequence"/>
</dbReference>
<dbReference type="PANTHER" id="PTHR43861">
    <property type="entry name" value="TRANS-ACONITATE 2-METHYLTRANSFERASE-RELATED"/>
    <property type="match status" value="1"/>
</dbReference>
<feature type="domain" description="Methyltransferase" evidence="2">
    <location>
        <begin position="35"/>
        <end position="131"/>
    </location>
</feature>
<gene>
    <name evidence="3" type="ORF">SAMN02745227_00293</name>
</gene>
<evidence type="ECO:0000313" key="4">
    <source>
        <dbReference type="Proteomes" id="UP000243547"/>
    </source>
</evidence>
<dbReference type="EMBL" id="FRAI01000005">
    <property type="protein sequence ID" value="SHJ63787.1"/>
    <property type="molecule type" value="Genomic_DNA"/>
</dbReference>
<dbReference type="InterPro" id="IPR029063">
    <property type="entry name" value="SAM-dependent_MTases_sf"/>
</dbReference>